<evidence type="ECO:0000313" key="2">
    <source>
        <dbReference type="Proteomes" id="UP001217089"/>
    </source>
</evidence>
<comment type="caution">
    <text evidence="1">The sequence shown here is derived from an EMBL/GenBank/DDBJ whole genome shotgun (WGS) entry which is preliminary data.</text>
</comment>
<evidence type="ECO:0000313" key="1">
    <source>
        <dbReference type="EMBL" id="KAJ8322341.1"/>
    </source>
</evidence>
<dbReference type="EMBL" id="JARBDR010000018">
    <property type="protein sequence ID" value="KAJ8322341.1"/>
    <property type="molecule type" value="Genomic_DNA"/>
</dbReference>
<dbReference type="SUPFAM" id="SSF57845">
    <property type="entry name" value="B-box zinc-binding domain"/>
    <property type="match status" value="1"/>
</dbReference>
<keyword evidence="2" id="KW-1185">Reference proteome</keyword>
<sequence length="251" mass="29887">MAFCDMYEKYQKKFPSISHHSTVSLDKSNLNRSVVPGSNMFCEYHTHLKLDFYCFTHQKPCCKLCIELDNKHCKDLTIIREATKDIDRTEEISNLLHFVNELILMYVEIKQDKHKYIERLTHQTSANNFKIDCLGNSFIEHFKTLIQNMKDQNDSLLFKSISKLEHQLDRIVESCQKQHDSLEEFRKQLFGIEHDVHFKCTLKNVREQHKELGSLEVNETNIENISLYRKMKKTKTIVFINPNEQQRETRQ</sequence>
<dbReference type="Gene3D" id="3.30.160.60">
    <property type="entry name" value="Classic Zinc Finger"/>
    <property type="match status" value="1"/>
</dbReference>
<feature type="non-terminal residue" evidence="1">
    <location>
        <position position="251"/>
    </location>
</feature>
<proteinExistence type="predicted"/>
<gene>
    <name evidence="1" type="ORF">KUTeg_000812</name>
</gene>
<evidence type="ECO:0008006" key="3">
    <source>
        <dbReference type="Google" id="ProtNLM"/>
    </source>
</evidence>
<accession>A0ABQ9FYK6</accession>
<reference evidence="1 2" key="1">
    <citation type="submission" date="2022-12" db="EMBL/GenBank/DDBJ databases">
        <title>Chromosome-level genome of Tegillarca granosa.</title>
        <authorList>
            <person name="Kim J."/>
        </authorList>
    </citation>
    <scope>NUCLEOTIDE SEQUENCE [LARGE SCALE GENOMIC DNA]</scope>
    <source>
        <strain evidence="1">Teg-2019</strain>
        <tissue evidence="1">Adductor muscle</tissue>
    </source>
</reference>
<protein>
    <recommendedName>
        <fullName evidence="3">B box-type domain-containing protein</fullName>
    </recommendedName>
</protein>
<name>A0ABQ9FYK6_TEGGR</name>
<dbReference type="Proteomes" id="UP001217089">
    <property type="component" value="Unassembled WGS sequence"/>
</dbReference>
<organism evidence="1 2">
    <name type="scientific">Tegillarca granosa</name>
    <name type="common">Malaysian cockle</name>
    <name type="synonym">Anadara granosa</name>
    <dbReference type="NCBI Taxonomy" id="220873"/>
    <lineage>
        <taxon>Eukaryota</taxon>
        <taxon>Metazoa</taxon>
        <taxon>Spiralia</taxon>
        <taxon>Lophotrochozoa</taxon>
        <taxon>Mollusca</taxon>
        <taxon>Bivalvia</taxon>
        <taxon>Autobranchia</taxon>
        <taxon>Pteriomorphia</taxon>
        <taxon>Arcoida</taxon>
        <taxon>Arcoidea</taxon>
        <taxon>Arcidae</taxon>
        <taxon>Tegillarca</taxon>
    </lineage>
</organism>